<evidence type="ECO:0000313" key="1">
    <source>
        <dbReference type="EMBL" id="OOL81195.1"/>
    </source>
</evidence>
<dbReference type="Proteomes" id="UP000190409">
    <property type="component" value="Unassembled WGS sequence"/>
</dbReference>
<dbReference type="GeneID" id="42694129"/>
<proteinExistence type="predicted"/>
<reference evidence="1 2" key="1">
    <citation type="submission" date="2017-01" db="EMBL/GenBank/DDBJ databases">
        <title>Complete Genome Sequence of Dolosigranulum pigrum isolated from a Patient with interstitial lung disease.</title>
        <authorList>
            <person name="Mukhopadhyay R."/>
            <person name="Joaquin J."/>
            <person name="Hogue R."/>
            <person name="Fitzgerald S."/>
            <person name="Jospin G."/>
            <person name="Eisen J.A."/>
            <person name="Chaturvedi V."/>
        </authorList>
    </citation>
    <scope>NUCLEOTIDE SEQUENCE [LARGE SCALE GENOMIC DNA]</scope>
    <source>
        <strain evidence="1 2">15S00348</strain>
    </source>
</reference>
<dbReference type="AlphaFoldDB" id="A0A1S8KP01"/>
<dbReference type="EMBL" id="MUYF01000003">
    <property type="protein sequence ID" value="OOL81195.1"/>
    <property type="molecule type" value="Genomic_DNA"/>
</dbReference>
<dbReference type="RefSeq" id="WP_004635601.1">
    <property type="nucleotide sequence ID" value="NZ_CBCRTD010000002.1"/>
</dbReference>
<evidence type="ECO:0000313" key="2">
    <source>
        <dbReference type="Proteomes" id="UP000190409"/>
    </source>
</evidence>
<accession>A0A1S8KP01</accession>
<dbReference type="Pfam" id="PF06335">
    <property type="entry name" value="DUF1054"/>
    <property type="match status" value="1"/>
</dbReference>
<dbReference type="Gene3D" id="3.30.930.20">
    <property type="entry name" value="Protein of unknown function DUF1054"/>
    <property type="match status" value="1"/>
</dbReference>
<dbReference type="InterPro" id="IPR009403">
    <property type="entry name" value="UPF0637"/>
</dbReference>
<protein>
    <submittedName>
        <fullName evidence="1">Uncharacterized protein</fullName>
    </submittedName>
</protein>
<dbReference type="SUPFAM" id="SSF142913">
    <property type="entry name" value="YktB/PF0168-like"/>
    <property type="match status" value="1"/>
</dbReference>
<sequence>MKQVFKPNVYKIFDIDGLDERMAAIRAEIQPVFQAIGDEFQPDVNEQLNMHGVFHIAQHARRTKNPPSSTWCAMGGDSRGYKKYPHLQVQVNGDYIFVGLALIDNPNFEAEMIHDLLVNRLTWQGLPEDVVLIPDHTKEAYKPFTEETMEHVLQRVLDVKKGEIMIGRVIEPGSDLLEDATEQTAFIKASIDLILPLYAQTLQTYRRAEEKK</sequence>
<dbReference type="InterPro" id="IPR053707">
    <property type="entry name" value="UPF0637_domain_sf"/>
</dbReference>
<gene>
    <name evidence="1" type="ORF">BWX42_05040</name>
</gene>
<comment type="caution">
    <text evidence="1">The sequence shown here is derived from an EMBL/GenBank/DDBJ whole genome shotgun (WGS) entry which is preliminary data.</text>
</comment>
<organism evidence="1 2">
    <name type="scientific">Dolosigranulum pigrum</name>
    <dbReference type="NCBI Taxonomy" id="29394"/>
    <lineage>
        <taxon>Bacteria</taxon>
        <taxon>Bacillati</taxon>
        <taxon>Bacillota</taxon>
        <taxon>Bacilli</taxon>
        <taxon>Lactobacillales</taxon>
        <taxon>Carnobacteriaceae</taxon>
        <taxon>Dolosigranulum</taxon>
    </lineage>
</organism>
<name>A0A1S8KP01_9LACT</name>